<protein>
    <submittedName>
        <fullName evidence="15">SWI/SNF complex subunit SWI3D isoform X1</fullName>
    </submittedName>
</protein>
<dbReference type="Pfam" id="PF00249">
    <property type="entry name" value="Myb_DNA-binding"/>
    <property type="match status" value="1"/>
</dbReference>
<evidence type="ECO:0000256" key="3">
    <source>
        <dbReference type="ARBA" id="ARBA00022833"/>
    </source>
</evidence>
<dbReference type="Gene3D" id="1.10.10.10">
    <property type="entry name" value="Winged helix-like DNA-binding domain superfamily/Winged helix DNA-binding domain"/>
    <property type="match status" value="1"/>
</dbReference>
<reference evidence="15 16" key="1">
    <citation type="journal article" date="2019" name="Nat. Plants">
        <title>Stout camphor tree genome fills gaps in understanding of flowering plant genome evolution.</title>
        <authorList>
            <person name="Chaw S.M."/>
            <person name="Liu Y.C."/>
            <person name="Wu Y.W."/>
            <person name="Wang H.Y."/>
            <person name="Lin C.I."/>
            <person name="Wu C.S."/>
            <person name="Ke H.M."/>
            <person name="Chang L.Y."/>
            <person name="Hsu C.Y."/>
            <person name="Yang H.T."/>
            <person name="Sudianto E."/>
            <person name="Hsu M.H."/>
            <person name="Wu K.P."/>
            <person name="Wang L.N."/>
            <person name="Leebens-Mack J.H."/>
            <person name="Tsai I.J."/>
        </authorList>
    </citation>
    <scope>NUCLEOTIDE SEQUENCE [LARGE SCALE GENOMIC DNA]</scope>
    <source>
        <strain evidence="16">cv. Chaw 1501</strain>
        <tissue evidence="15">Young leaves</tissue>
    </source>
</reference>
<evidence type="ECO:0000256" key="9">
    <source>
        <dbReference type="SAM" id="MobiDB-lite"/>
    </source>
</evidence>
<dbReference type="InterPro" id="IPR007526">
    <property type="entry name" value="SWIRM"/>
</dbReference>
<evidence type="ECO:0000256" key="8">
    <source>
        <dbReference type="PROSITE-ProRule" id="PRU00228"/>
    </source>
</evidence>
<dbReference type="PANTHER" id="PTHR12802">
    <property type="entry name" value="SWI/SNF COMPLEX-RELATED"/>
    <property type="match status" value="1"/>
</dbReference>
<feature type="region of interest" description="Disordered" evidence="9">
    <location>
        <begin position="665"/>
        <end position="703"/>
    </location>
</feature>
<dbReference type="GO" id="GO:0008270">
    <property type="term" value="F:zinc ion binding"/>
    <property type="evidence" value="ECO:0007669"/>
    <property type="project" value="UniProtKB-KW"/>
</dbReference>
<keyword evidence="1" id="KW-0479">Metal-binding</keyword>
<dbReference type="CDD" id="cd00167">
    <property type="entry name" value="SANT"/>
    <property type="match status" value="1"/>
</dbReference>
<dbReference type="STRING" id="337451.A0A443PY76"/>
<dbReference type="OrthoDB" id="118550at2759"/>
<dbReference type="AlphaFoldDB" id="A0A443PY76"/>
<dbReference type="CDD" id="cd02336">
    <property type="entry name" value="ZZ_RSC8"/>
    <property type="match status" value="1"/>
</dbReference>
<dbReference type="Pfam" id="PF00569">
    <property type="entry name" value="ZZ"/>
    <property type="match status" value="1"/>
</dbReference>
<dbReference type="InterPro" id="IPR032451">
    <property type="entry name" value="SMARCC_C"/>
</dbReference>
<keyword evidence="3" id="KW-0862">Zinc</keyword>
<dbReference type="InterPro" id="IPR036388">
    <property type="entry name" value="WH-like_DNA-bd_sf"/>
</dbReference>
<feature type="compositionally biased region" description="Low complexity" evidence="9">
    <location>
        <begin position="1"/>
        <end position="14"/>
    </location>
</feature>
<evidence type="ECO:0000313" key="16">
    <source>
        <dbReference type="Proteomes" id="UP000283530"/>
    </source>
</evidence>
<keyword evidence="6" id="KW-0804">Transcription</keyword>
<evidence type="ECO:0000256" key="6">
    <source>
        <dbReference type="ARBA" id="ARBA00023163"/>
    </source>
</evidence>
<dbReference type="GO" id="GO:0003677">
    <property type="term" value="F:DNA binding"/>
    <property type="evidence" value="ECO:0007669"/>
    <property type="project" value="UniProtKB-KW"/>
</dbReference>
<dbReference type="InterPro" id="IPR000433">
    <property type="entry name" value="Znf_ZZ"/>
</dbReference>
<dbReference type="PROSITE" id="PS51294">
    <property type="entry name" value="HTH_MYB"/>
    <property type="match status" value="1"/>
</dbReference>
<dbReference type="SUPFAM" id="SSF57850">
    <property type="entry name" value="RING/U-box"/>
    <property type="match status" value="1"/>
</dbReference>
<dbReference type="InterPro" id="IPR009057">
    <property type="entry name" value="Homeodomain-like_sf"/>
</dbReference>
<proteinExistence type="predicted"/>
<evidence type="ECO:0000256" key="5">
    <source>
        <dbReference type="ARBA" id="ARBA00023125"/>
    </source>
</evidence>
<dbReference type="InterPro" id="IPR001005">
    <property type="entry name" value="SANT/Myb"/>
</dbReference>
<dbReference type="PANTHER" id="PTHR12802:SF41">
    <property type="entry name" value="BRAHMA ASSOCIATED PROTEIN 155 KDA"/>
    <property type="match status" value="1"/>
</dbReference>
<dbReference type="Gene3D" id="1.10.10.60">
    <property type="entry name" value="Homeodomain-like"/>
    <property type="match status" value="1"/>
</dbReference>
<dbReference type="InterPro" id="IPR041984">
    <property type="entry name" value="Rsc8/Ssr1/Ssr2_ZZ"/>
</dbReference>
<keyword evidence="7" id="KW-0539">Nucleus</keyword>
<feature type="domain" description="SWIRM" evidence="12">
    <location>
        <begin position="100"/>
        <end position="197"/>
    </location>
</feature>
<accession>A0A443PY76</accession>
<dbReference type="GO" id="GO:0005634">
    <property type="term" value="C:nucleus"/>
    <property type="evidence" value="ECO:0007669"/>
    <property type="project" value="UniProtKB-ARBA"/>
</dbReference>
<dbReference type="InterPro" id="IPR017884">
    <property type="entry name" value="SANT_dom"/>
</dbReference>
<evidence type="ECO:0000259" key="12">
    <source>
        <dbReference type="PROSITE" id="PS50934"/>
    </source>
</evidence>
<evidence type="ECO:0000256" key="1">
    <source>
        <dbReference type="ARBA" id="ARBA00022723"/>
    </source>
</evidence>
<evidence type="ECO:0000313" key="15">
    <source>
        <dbReference type="EMBL" id="RWR95708.1"/>
    </source>
</evidence>
<dbReference type="Pfam" id="PF16495">
    <property type="entry name" value="SWIRM-assoc_1"/>
    <property type="match status" value="1"/>
</dbReference>
<dbReference type="PROSITE" id="PS51293">
    <property type="entry name" value="SANT"/>
    <property type="match status" value="1"/>
</dbReference>
<feature type="region of interest" description="Disordered" evidence="9">
    <location>
        <begin position="403"/>
        <end position="422"/>
    </location>
</feature>
<keyword evidence="16" id="KW-1185">Reference proteome</keyword>
<dbReference type="Gene3D" id="3.30.60.90">
    <property type="match status" value="1"/>
</dbReference>
<keyword evidence="2 8" id="KW-0863">Zinc-finger</keyword>
<evidence type="ECO:0000259" key="13">
    <source>
        <dbReference type="PROSITE" id="PS51293"/>
    </source>
</evidence>
<feature type="domain" description="ZZ-type" evidence="11">
    <location>
        <begin position="260"/>
        <end position="314"/>
    </location>
</feature>
<evidence type="ECO:0000259" key="10">
    <source>
        <dbReference type="PROSITE" id="PS50090"/>
    </source>
</evidence>
<keyword evidence="4" id="KW-0805">Transcription regulation</keyword>
<dbReference type="SMART" id="SM00291">
    <property type="entry name" value="ZnF_ZZ"/>
    <property type="match status" value="1"/>
</dbReference>
<dbReference type="Proteomes" id="UP000283530">
    <property type="component" value="Unassembled WGS sequence"/>
</dbReference>
<dbReference type="EMBL" id="QPKB01000011">
    <property type="protein sequence ID" value="RWR95708.1"/>
    <property type="molecule type" value="Genomic_DNA"/>
</dbReference>
<comment type="caution">
    <text evidence="15">The sequence shown here is derived from an EMBL/GenBank/DDBJ whole genome shotgun (WGS) entry which is preliminary data.</text>
</comment>
<dbReference type="FunFam" id="1.10.10.60:FF:000014">
    <property type="entry name" value="SWI/SNF complex subunit SMARCC2 isoform C"/>
    <property type="match status" value="1"/>
</dbReference>
<dbReference type="Pfam" id="PF04433">
    <property type="entry name" value="SWIRM"/>
    <property type="match status" value="1"/>
</dbReference>
<dbReference type="InterPro" id="IPR017930">
    <property type="entry name" value="Myb_dom"/>
</dbReference>
<organism evidence="15 16">
    <name type="scientific">Cinnamomum micranthum f. kanehirae</name>
    <dbReference type="NCBI Taxonomy" id="337451"/>
    <lineage>
        <taxon>Eukaryota</taxon>
        <taxon>Viridiplantae</taxon>
        <taxon>Streptophyta</taxon>
        <taxon>Embryophyta</taxon>
        <taxon>Tracheophyta</taxon>
        <taxon>Spermatophyta</taxon>
        <taxon>Magnoliopsida</taxon>
        <taxon>Magnoliidae</taxon>
        <taxon>Laurales</taxon>
        <taxon>Lauraceae</taxon>
        <taxon>Cinnamomum</taxon>
    </lineage>
</organism>
<evidence type="ECO:0000256" key="4">
    <source>
        <dbReference type="ARBA" id="ARBA00023015"/>
    </source>
</evidence>
<sequence length="703" mass="77207">MREAPEAAAEPVEALNRRSSNPKRKSTAPNTTISSCKRLEKEKPTQSPHAPQNQLEEEPSAGAVESVPAFDEEEEDERKSLEKTVEEELEAARSRSANVHVIPTPAGWFSWARIHSLEERAFASFFNGKSEDQTPNVYMEIRNAIMKKFHMDPQSWVEPNDLVGLSIGNSEARRQVMEFLDHWGLINFQPFPLLDSTMAAANVDEVAKPASLIEKLYHFQEVQLCPRAGSETNISELTLPSQLLPESPISENLLSPDGLAVEYHCNACSTDCSKKRYHCQTKADFDLCSECYNDGKFGFGMVPADFILMENAEVPGSSGGNWTDQETLLLLEALELYGEDWNEIADHVATKTKEQCILYFVQMPIEDSFLDGEDSNNAGNSHQIVDPVLSIENLSALDAVETSKKKNEANGEQPVLLPSGASERKDAVSTNVAQVTSDDFAISALVAAFRAVGYRPSKGEPFSFSEAGNQVMALALFLSGLVEPDAAAAWTQSSLKAMSEDSPNIQLASRHCLLLEDPPTANDPLVCERNAGENDTKPLHNKNKKKCNLLEGRDDHETNRIKHAALTALSAAAVKAKLLANQEEDEIRELVSLLIEKQLHKLESKLALSSEMESAILKVREQLDRERQRLYQECAQIVAARLGSCASRSMPLSLATSIMNYGNSGLKPPTVSPQKPTVKRTARAPLPSPSPGTAAGYSGYAIR</sequence>
<dbReference type="SMART" id="SM00717">
    <property type="entry name" value="SANT"/>
    <property type="match status" value="1"/>
</dbReference>
<dbReference type="PROSITE" id="PS50090">
    <property type="entry name" value="MYB_LIKE"/>
    <property type="match status" value="1"/>
</dbReference>
<dbReference type="SUPFAM" id="SSF46689">
    <property type="entry name" value="Homeodomain-like"/>
    <property type="match status" value="2"/>
</dbReference>
<feature type="region of interest" description="Disordered" evidence="9">
    <location>
        <begin position="1"/>
        <end position="83"/>
    </location>
</feature>
<gene>
    <name evidence="15" type="ORF">CKAN_02506200</name>
</gene>
<dbReference type="PROSITE" id="PS50135">
    <property type="entry name" value="ZF_ZZ_2"/>
    <property type="match status" value="1"/>
</dbReference>
<evidence type="ECO:0000259" key="14">
    <source>
        <dbReference type="PROSITE" id="PS51294"/>
    </source>
</evidence>
<feature type="domain" description="Myb-like" evidence="10">
    <location>
        <begin position="314"/>
        <end position="364"/>
    </location>
</feature>
<feature type="compositionally biased region" description="Polar residues" evidence="9">
    <location>
        <begin position="45"/>
        <end position="54"/>
    </location>
</feature>
<dbReference type="InterPro" id="IPR043145">
    <property type="entry name" value="Znf_ZZ_sf"/>
</dbReference>
<feature type="domain" description="HTH myb-type" evidence="14">
    <location>
        <begin position="320"/>
        <end position="356"/>
    </location>
</feature>
<evidence type="ECO:0000259" key="11">
    <source>
        <dbReference type="PROSITE" id="PS50135"/>
    </source>
</evidence>
<name>A0A443PY76_9MAGN</name>
<evidence type="ECO:0000256" key="7">
    <source>
        <dbReference type="ARBA" id="ARBA00023242"/>
    </source>
</evidence>
<keyword evidence="5" id="KW-0238">DNA-binding</keyword>
<feature type="domain" description="SANT" evidence="13">
    <location>
        <begin position="317"/>
        <end position="368"/>
    </location>
</feature>
<dbReference type="PROSITE" id="PS50934">
    <property type="entry name" value="SWIRM"/>
    <property type="match status" value="1"/>
</dbReference>
<evidence type="ECO:0000256" key="2">
    <source>
        <dbReference type="ARBA" id="ARBA00022771"/>
    </source>
</evidence>